<dbReference type="PROSITE" id="PS51257">
    <property type="entry name" value="PROKAR_LIPOPROTEIN"/>
    <property type="match status" value="1"/>
</dbReference>
<evidence type="ECO:0000256" key="3">
    <source>
        <dbReference type="RuleBase" id="RU362042"/>
    </source>
</evidence>
<evidence type="ECO:0000313" key="6">
    <source>
        <dbReference type="Proteomes" id="UP001496674"/>
    </source>
</evidence>
<gene>
    <name evidence="5" type="ORF">BSYN_22980</name>
</gene>
<evidence type="ECO:0000256" key="1">
    <source>
        <dbReference type="ARBA" id="ARBA00009370"/>
    </source>
</evidence>
<comment type="catalytic activity">
    <reaction evidence="3">
        <text>Cleavage of hydrophobic, N-terminal signal or leader sequences from secreted and periplasmic proteins.</text>
        <dbReference type="EC" id="3.4.21.89"/>
    </reaction>
</comment>
<dbReference type="Proteomes" id="UP001496674">
    <property type="component" value="Chromosome"/>
</dbReference>
<dbReference type="RefSeq" id="WP_353331032.1">
    <property type="nucleotide sequence ID" value="NZ_AP028055.1"/>
</dbReference>
<dbReference type="EMBL" id="AP028055">
    <property type="protein sequence ID" value="BEH00034.1"/>
    <property type="molecule type" value="Genomic_DNA"/>
</dbReference>
<dbReference type="NCBIfam" id="TIGR02227">
    <property type="entry name" value="sigpep_I_bact"/>
    <property type="match status" value="1"/>
</dbReference>
<protein>
    <recommendedName>
        <fullName evidence="2 3">Signal peptidase I</fullName>
        <ecNumber evidence="3">3.4.21.89</ecNumber>
    </recommendedName>
</protein>
<comment type="similarity">
    <text evidence="1 3">Belongs to the peptidase S26 family.</text>
</comment>
<dbReference type="PRINTS" id="PR00727">
    <property type="entry name" value="LEADERPTASE"/>
</dbReference>
<keyword evidence="3" id="KW-0378">Hydrolase</keyword>
<feature type="domain" description="Peptidase S26" evidence="4">
    <location>
        <begin position="252"/>
        <end position="294"/>
    </location>
</feature>
<keyword evidence="3" id="KW-0645">Protease</keyword>
<reference evidence="5 6" key="1">
    <citation type="submission" date="2023-04" db="EMBL/GenBank/DDBJ databases">
        <title>Draft genome sequence of acteroides sedimenti strain YN3PY1.</title>
        <authorList>
            <person name="Yoshida N."/>
        </authorList>
    </citation>
    <scope>NUCLEOTIDE SEQUENCE [LARGE SCALE GENOMIC DNA]</scope>
    <source>
        <strain evidence="5 6">YN3PY1</strain>
    </source>
</reference>
<dbReference type="InterPro" id="IPR000223">
    <property type="entry name" value="Pept_S26A_signal_pept_1"/>
</dbReference>
<evidence type="ECO:0000313" key="5">
    <source>
        <dbReference type="EMBL" id="BEH00034.1"/>
    </source>
</evidence>
<dbReference type="EC" id="3.4.21.89" evidence="3"/>
<comment type="subcellular location">
    <subcellularLocation>
        <location evidence="3">Membrane</location>
        <topology evidence="3">Single-pass type II membrane protein</topology>
    </subcellularLocation>
</comment>
<dbReference type="SUPFAM" id="SSF51306">
    <property type="entry name" value="LexA/Signal peptidase"/>
    <property type="match status" value="1"/>
</dbReference>
<keyword evidence="6" id="KW-1185">Reference proteome</keyword>
<name>A0ABM8IDI0_9BACE</name>
<dbReference type="PANTHER" id="PTHR43390:SF1">
    <property type="entry name" value="CHLOROPLAST PROCESSING PEPTIDASE"/>
    <property type="match status" value="1"/>
</dbReference>
<dbReference type="InterPro" id="IPR019533">
    <property type="entry name" value="Peptidase_S26"/>
</dbReference>
<feature type="domain" description="Peptidase S26" evidence="4">
    <location>
        <begin position="11"/>
        <end position="118"/>
    </location>
</feature>
<sequence length="316" mass="36643">MNSRTKNILFWLKAFAITVVTVVLLQLFAFSSCYIPSSGMENSLFRGEHIIVNRWAYGLRMPFMSLCGYHRLNEKDVHKNDIVVFNNPQAKSPQIPADRRETFISRCMGMPGDTLMINPQFSIICPQSEINPDHKQLYIYPKEKESTVEELMKQQGIVGNKLIGYNKSGYVRSFSRYEIYLLKQEAQDLRIESIQPDTSKETGHLIIPGKGLKIEVNKWNISLLRNAINQHEGKRAFIINDSLLFVNSQKVSSYTFTKDYYWMVSNNSINVNDSRHFGFVPKEFIIGKASLIWFSKDSEAGFFRGFRWNRFFQSVQ</sequence>
<dbReference type="Gene3D" id="2.10.109.10">
    <property type="entry name" value="Umud Fragment, subunit A"/>
    <property type="match status" value="1"/>
</dbReference>
<dbReference type="PANTHER" id="PTHR43390">
    <property type="entry name" value="SIGNAL PEPTIDASE I"/>
    <property type="match status" value="1"/>
</dbReference>
<proteinExistence type="inferred from homology"/>
<organism evidence="5 6">
    <name type="scientific">Bacteroides sedimenti</name>
    <dbReference type="NCBI Taxonomy" id="2136147"/>
    <lineage>
        <taxon>Bacteria</taxon>
        <taxon>Pseudomonadati</taxon>
        <taxon>Bacteroidota</taxon>
        <taxon>Bacteroidia</taxon>
        <taxon>Bacteroidales</taxon>
        <taxon>Bacteroidaceae</taxon>
        <taxon>Bacteroides</taxon>
    </lineage>
</organism>
<dbReference type="InterPro" id="IPR036286">
    <property type="entry name" value="LexA/Signal_pep-like_sf"/>
</dbReference>
<evidence type="ECO:0000259" key="4">
    <source>
        <dbReference type="Pfam" id="PF10502"/>
    </source>
</evidence>
<dbReference type="CDD" id="cd06530">
    <property type="entry name" value="S26_SPase_I"/>
    <property type="match status" value="2"/>
</dbReference>
<dbReference type="Pfam" id="PF10502">
    <property type="entry name" value="Peptidase_S26"/>
    <property type="match status" value="2"/>
</dbReference>
<accession>A0ABM8IDI0</accession>
<evidence type="ECO:0000256" key="2">
    <source>
        <dbReference type="ARBA" id="ARBA00019232"/>
    </source>
</evidence>